<dbReference type="InterPro" id="IPR023430">
    <property type="entry name" value="Pept_HybD-like_dom_sf"/>
</dbReference>
<organism evidence="5 6">
    <name type="scientific">Nocardioides humi</name>
    <dbReference type="NCBI Taxonomy" id="449461"/>
    <lineage>
        <taxon>Bacteria</taxon>
        <taxon>Bacillati</taxon>
        <taxon>Actinomycetota</taxon>
        <taxon>Actinomycetes</taxon>
        <taxon>Propionibacteriales</taxon>
        <taxon>Nocardioidaceae</taxon>
        <taxon>Nocardioides</taxon>
    </lineage>
</organism>
<dbReference type="Pfam" id="PF01750">
    <property type="entry name" value="HycI"/>
    <property type="match status" value="1"/>
</dbReference>
<comment type="similarity">
    <text evidence="1">Belongs to the peptidase A31 family.</text>
</comment>
<evidence type="ECO:0000256" key="2">
    <source>
        <dbReference type="ARBA" id="ARBA00022670"/>
    </source>
</evidence>
<dbReference type="Gene3D" id="3.40.50.1450">
    <property type="entry name" value="HybD-like"/>
    <property type="match status" value="1"/>
</dbReference>
<dbReference type="PANTHER" id="PTHR30302:SF1">
    <property type="entry name" value="HYDROGENASE 2 MATURATION PROTEASE"/>
    <property type="match status" value="1"/>
</dbReference>
<evidence type="ECO:0000256" key="3">
    <source>
        <dbReference type="ARBA" id="ARBA00022750"/>
    </source>
</evidence>
<name>A0ABN2A1Z2_9ACTN</name>
<evidence type="ECO:0000313" key="6">
    <source>
        <dbReference type="Proteomes" id="UP001500842"/>
    </source>
</evidence>
<accession>A0ABN2A1Z2</accession>
<gene>
    <name evidence="5" type="ORF">GCM10009788_12560</name>
</gene>
<dbReference type="SUPFAM" id="SSF53163">
    <property type="entry name" value="HybD-like"/>
    <property type="match status" value="1"/>
</dbReference>
<reference evidence="5 6" key="1">
    <citation type="journal article" date="2019" name="Int. J. Syst. Evol. Microbiol.">
        <title>The Global Catalogue of Microorganisms (GCM) 10K type strain sequencing project: providing services to taxonomists for standard genome sequencing and annotation.</title>
        <authorList>
            <consortium name="The Broad Institute Genomics Platform"/>
            <consortium name="The Broad Institute Genome Sequencing Center for Infectious Disease"/>
            <person name="Wu L."/>
            <person name="Ma J."/>
        </authorList>
    </citation>
    <scope>NUCLEOTIDE SEQUENCE [LARGE SCALE GENOMIC DNA]</scope>
    <source>
        <strain evidence="5 6">JCM 14942</strain>
    </source>
</reference>
<evidence type="ECO:0000256" key="4">
    <source>
        <dbReference type="ARBA" id="ARBA00022801"/>
    </source>
</evidence>
<dbReference type="NCBIfam" id="TIGR00072">
    <property type="entry name" value="hydrog_prot"/>
    <property type="match status" value="1"/>
</dbReference>
<protein>
    <submittedName>
        <fullName evidence="5">Hydrogenase maturation protease</fullName>
    </submittedName>
</protein>
<dbReference type="GO" id="GO:0006508">
    <property type="term" value="P:proteolysis"/>
    <property type="evidence" value="ECO:0007669"/>
    <property type="project" value="UniProtKB-KW"/>
</dbReference>
<evidence type="ECO:0000256" key="1">
    <source>
        <dbReference type="ARBA" id="ARBA00006814"/>
    </source>
</evidence>
<keyword evidence="2 5" id="KW-0645">Protease</keyword>
<dbReference type="PANTHER" id="PTHR30302">
    <property type="entry name" value="HYDROGENASE 1 MATURATION PROTEASE"/>
    <property type="match status" value="1"/>
</dbReference>
<keyword evidence="3" id="KW-0064">Aspartyl protease</keyword>
<evidence type="ECO:0000313" key="5">
    <source>
        <dbReference type="EMBL" id="GAA1509704.1"/>
    </source>
</evidence>
<dbReference type="InterPro" id="IPR000671">
    <property type="entry name" value="Peptidase_A31"/>
</dbReference>
<sequence>MTDTAPLPHELLDDGFAPPACDVLVLGCGNILRGDDALGPRLVRLLWQEGVPQGVRLADGGTAGMDVAFQMRGAARVVIVDAAATGAAPGTVYRVPGEELADLPPASGIHTHSFRWDHALAFARWLLGPHCPSDVTVFLVEVADVTHGADLSAPAQAGLETVAAMVRAEFFPAVEETVEISEEGYLHLDAALVERYFPAGVVGALVEQDAVLLIPIRSAANGGHLLKHRNPQGDRSLLMREFLDGDPVPGVVGVDWDVARGALRVPLTG</sequence>
<proteinExistence type="inferred from homology"/>
<dbReference type="EMBL" id="BAAAOR010000009">
    <property type="protein sequence ID" value="GAA1509704.1"/>
    <property type="molecule type" value="Genomic_DNA"/>
</dbReference>
<dbReference type="Proteomes" id="UP001500842">
    <property type="component" value="Unassembled WGS sequence"/>
</dbReference>
<keyword evidence="6" id="KW-1185">Reference proteome</keyword>
<keyword evidence="4" id="KW-0378">Hydrolase</keyword>
<comment type="caution">
    <text evidence="5">The sequence shown here is derived from an EMBL/GenBank/DDBJ whole genome shotgun (WGS) entry which is preliminary data.</text>
</comment>
<dbReference type="GO" id="GO:0008233">
    <property type="term" value="F:peptidase activity"/>
    <property type="evidence" value="ECO:0007669"/>
    <property type="project" value="UniProtKB-KW"/>
</dbReference>
<dbReference type="RefSeq" id="WP_344111480.1">
    <property type="nucleotide sequence ID" value="NZ_BAAAOR010000009.1"/>
</dbReference>
<dbReference type="PRINTS" id="PR00446">
    <property type="entry name" value="HYDRGNUPTAKE"/>
</dbReference>